<feature type="compositionally biased region" description="Basic and acidic residues" evidence="1">
    <location>
        <begin position="55"/>
        <end position="68"/>
    </location>
</feature>
<dbReference type="Gene3D" id="3.90.1140.10">
    <property type="entry name" value="Cyclic phosphodiesterase"/>
    <property type="match status" value="1"/>
</dbReference>
<feature type="compositionally biased region" description="Low complexity" evidence="1">
    <location>
        <begin position="7"/>
        <end position="16"/>
    </location>
</feature>
<dbReference type="Proteomes" id="UP001562354">
    <property type="component" value="Unassembled WGS sequence"/>
</dbReference>
<feature type="compositionally biased region" description="Polar residues" evidence="1">
    <location>
        <begin position="254"/>
        <end position="275"/>
    </location>
</feature>
<evidence type="ECO:0000256" key="1">
    <source>
        <dbReference type="SAM" id="MobiDB-lite"/>
    </source>
</evidence>
<dbReference type="EMBL" id="JBFMKM010000007">
    <property type="protein sequence ID" value="KAL1305214.1"/>
    <property type="molecule type" value="Genomic_DNA"/>
</dbReference>
<evidence type="ECO:0000313" key="4">
    <source>
        <dbReference type="Proteomes" id="UP001562354"/>
    </source>
</evidence>
<feature type="region of interest" description="Disordered" evidence="1">
    <location>
        <begin position="246"/>
        <end position="291"/>
    </location>
</feature>
<name>A0ABR3PGG7_9PEZI</name>
<protein>
    <recommendedName>
        <fullName evidence="2">A-kinase anchor protein 7-like phosphoesterase domain-containing protein</fullName>
    </recommendedName>
</protein>
<dbReference type="GeneID" id="95975834"/>
<dbReference type="Pfam" id="PF10469">
    <property type="entry name" value="AKAP7_NLS"/>
    <property type="match status" value="1"/>
</dbReference>
<keyword evidence="4" id="KW-1185">Reference proteome</keyword>
<gene>
    <name evidence="3" type="ORF">AAFC00_002132</name>
</gene>
<accession>A0ABR3PGG7</accession>
<feature type="region of interest" description="Disordered" evidence="1">
    <location>
        <begin position="147"/>
        <end position="168"/>
    </location>
</feature>
<dbReference type="InterPro" id="IPR009210">
    <property type="entry name" value="ASCC1"/>
</dbReference>
<evidence type="ECO:0000313" key="3">
    <source>
        <dbReference type="EMBL" id="KAL1305214.1"/>
    </source>
</evidence>
<feature type="domain" description="A-kinase anchor protein 7-like phosphoesterase" evidence="2">
    <location>
        <begin position="23"/>
        <end position="326"/>
    </location>
</feature>
<dbReference type="PANTHER" id="PTHR13360:SF1">
    <property type="entry name" value="ACTIVATING SIGNAL COINTEGRATOR 1 COMPLEX SUBUNIT 1"/>
    <property type="match status" value="1"/>
</dbReference>
<feature type="region of interest" description="Disordered" evidence="1">
    <location>
        <begin position="1"/>
        <end position="23"/>
    </location>
</feature>
<dbReference type="PANTHER" id="PTHR13360">
    <property type="entry name" value="ACTIVATING SIGNAL COINTEGRATOR 1 COMPLEX SUBUNIT 1"/>
    <property type="match status" value="1"/>
</dbReference>
<feature type="region of interest" description="Disordered" evidence="1">
    <location>
        <begin position="55"/>
        <end position="91"/>
    </location>
</feature>
<feature type="compositionally biased region" description="Basic and acidic residues" evidence="1">
    <location>
        <begin position="282"/>
        <end position="291"/>
    </location>
</feature>
<evidence type="ECO:0000259" key="2">
    <source>
        <dbReference type="Pfam" id="PF10469"/>
    </source>
</evidence>
<organism evidence="3 4">
    <name type="scientific">Neodothiora populina</name>
    <dbReference type="NCBI Taxonomy" id="2781224"/>
    <lineage>
        <taxon>Eukaryota</taxon>
        <taxon>Fungi</taxon>
        <taxon>Dikarya</taxon>
        <taxon>Ascomycota</taxon>
        <taxon>Pezizomycotina</taxon>
        <taxon>Dothideomycetes</taxon>
        <taxon>Dothideomycetidae</taxon>
        <taxon>Dothideales</taxon>
        <taxon>Dothioraceae</taxon>
        <taxon>Neodothiora</taxon>
    </lineage>
</organism>
<reference evidence="3 4" key="1">
    <citation type="submission" date="2024-07" db="EMBL/GenBank/DDBJ databases">
        <title>Draft sequence of the Neodothiora populina.</title>
        <authorList>
            <person name="Drown D.D."/>
            <person name="Schuette U.S."/>
            <person name="Buechlein A.B."/>
            <person name="Rusch D.R."/>
            <person name="Winton L.W."/>
            <person name="Adams G.A."/>
        </authorList>
    </citation>
    <scope>NUCLEOTIDE SEQUENCE [LARGE SCALE GENOMIC DNA]</scope>
    <source>
        <strain evidence="3 4">CPC 39397</strain>
    </source>
</reference>
<dbReference type="InterPro" id="IPR019510">
    <property type="entry name" value="AKAP7-like_phosphoesterase"/>
</dbReference>
<sequence length="353" mass="38250">MPRPSKSRGSSRGPAPSKKPRLTHFLCIPLVNKSSESQLQHSISAFEHDVCHKQPEAAKSDSHHEKNDPYQSATDEDLTPKPPVPSVTSSTVAKKAIRPVGSLHLTLGVMSLDEAGLAAAQELLSHIDANALLKGDNILPSTQALSNEADAAPSGGPSTLTRSISPPLLDRTGNAAPLIVSLTSLVSMHPPHKTSILYTSPTDSTARLQHFCQTLRQIFQDAGLLVEDKRPLKLHATLVNTIYAKGRKRGPKQSAATRSDGIAQSDQARMQSTSAEVEDDRSEGHGPDAKAPLRIDARDILRRYSDHVWADNILLDRAAICEMGAKNILNDRGEVVKQEYKEMATLRLPGKLH</sequence>
<dbReference type="RefSeq" id="XP_069201487.1">
    <property type="nucleotide sequence ID" value="XM_069341413.1"/>
</dbReference>
<proteinExistence type="predicted"/>
<comment type="caution">
    <text evidence="3">The sequence shown here is derived from an EMBL/GenBank/DDBJ whole genome shotgun (WGS) entry which is preliminary data.</text>
</comment>